<name>A0A0C1QS68_9BACT</name>
<dbReference type="GO" id="GO:0005829">
    <property type="term" value="C:cytosol"/>
    <property type="evidence" value="ECO:0007669"/>
    <property type="project" value="TreeGrafter"/>
</dbReference>
<dbReference type="SUPFAM" id="SSF53335">
    <property type="entry name" value="S-adenosyl-L-methionine-dependent methyltransferases"/>
    <property type="match status" value="1"/>
</dbReference>
<proteinExistence type="inferred from homology"/>
<dbReference type="GO" id="GO:0070043">
    <property type="term" value="F:rRNA (guanine-N7-)-methyltransferase activity"/>
    <property type="evidence" value="ECO:0007669"/>
    <property type="project" value="UniProtKB-UniRule"/>
</dbReference>
<evidence type="ECO:0000256" key="6">
    <source>
        <dbReference type="HAMAP-Rule" id="MF_00074"/>
    </source>
</evidence>
<dbReference type="PANTHER" id="PTHR31760:SF0">
    <property type="entry name" value="S-ADENOSYL-L-METHIONINE-DEPENDENT METHYLTRANSFERASES SUPERFAMILY PROTEIN"/>
    <property type="match status" value="1"/>
</dbReference>
<keyword evidence="4 6" id="KW-0808">Transferase</keyword>
<evidence type="ECO:0000256" key="3">
    <source>
        <dbReference type="ARBA" id="ARBA00022603"/>
    </source>
</evidence>
<organism evidence="7 8">
    <name type="scientific">Geobacter soli</name>
    <dbReference type="NCBI Taxonomy" id="1510391"/>
    <lineage>
        <taxon>Bacteria</taxon>
        <taxon>Pseudomonadati</taxon>
        <taxon>Thermodesulfobacteriota</taxon>
        <taxon>Desulfuromonadia</taxon>
        <taxon>Geobacterales</taxon>
        <taxon>Geobacteraceae</taxon>
        <taxon>Geobacter</taxon>
    </lineage>
</organism>
<dbReference type="AlphaFoldDB" id="A0A0C1QS68"/>
<accession>A0A0C1QS68</accession>
<comment type="caution">
    <text evidence="6">Lacks conserved residue(s) required for the propagation of feature annotation.</text>
</comment>
<dbReference type="HAMAP" id="MF_00074">
    <property type="entry name" value="16SrRNA_methyltr_G"/>
    <property type="match status" value="1"/>
</dbReference>
<keyword evidence="2 6" id="KW-0698">rRNA processing</keyword>
<comment type="subcellular location">
    <subcellularLocation>
        <location evidence="6">Cytoplasm</location>
    </subcellularLocation>
</comment>
<feature type="binding site" evidence="6">
    <location>
        <position position="78"/>
    </location>
    <ligand>
        <name>S-adenosyl-L-methionine</name>
        <dbReference type="ChEBI" id="CHEBI:59789"/>
    </ligand>
</feature>
<feature type="binding site" evidence="6">
    <location>
        <position position="146"/>
    </location>
    <ligand>
        <name>S-adenosyl-L-methionine</name>
        <dbReference type="ChEBI" id="CHEBI:59789"/>
    </ligand>
</feature>
<dbReference type="Gene3D" id="3.40.50.150">
    <property type="entry name" value="Vaccinia Virus protein VP39"/>
    <property type="match status" value="1"/>
</dbReference>
<reference evidence="7 8" key="1">
    <citation type="submission" date="2015-01" db="EMBL/GenBank/DDBJ databases">
        <title>Genome sequence of the anaerobic bacterium Geobacter soli GSS01, a dissimilatory Fe(III) reducer from soil.</title>
        <authorList>
            <person name="Yang G."/>
            <person name="Zhou S."/>
        </authorList>
    </citation>
    <scope>NUCLEOTIDE SEQUENCE [LARGE SCALE GENOMIC DNA]</scope>
    <source>
        <strain evidence="7 8">GSS01</strain>
    </source>
</reference>
<gene>
    <name evidence="6" type="primary">rsmG</name>
    <name evidence="7" type="ORF">SE37_14455</name>
</gene>
<sequence>MNALACRILQEGAAELGVAISDELLASFSLLANELQKWNRKINLTAITGDEEIALKHFVDSLALCRLVSGDDELLDLGSGGGFPVLPLALVFPDLTAVSVDAVEKKIIFQRHAARLLGCRRFEAVHARGEDLPRVLGRRFNRIVSRAFSDIPTFARMALPLLMPLGTIIAMKGKGGAEEADAARGPLAEMGLTVVRVAEYRLPFSGDARTLIEIGFY</sequence>
<comment type="caution">
    <text evidence="7">The sequence shown here is derived from an EMBL/GenBank/DDBJ whole genome shotgun (WGS) entry which is preliminary data.</text>
</comment>
<dbReference type="PANTHER" id="PTHR31760">
    <property type="entry name" value="S-ADENOSYL-L-METHIONINE-DEPENDENT METHYLTRANSFERASES SUPERFAMILY PROTEIN"/>
    <property type="match status" value="1"/>
</dbReference>
<keyword evidence="5 6" id="KW-0949">S-adenosyl-L-methionine</keyword>
<evidence type="ECO:0000256" key="2">
    <source>
        <dbReference type="ARBA" id="ARBA00022552"/>
    </source>
</evidence>
<dbReference type="EC" id="2.1.1.-" evidence="6"/>
<evidence type="ECO:0000256" key="5">
    <source>
        <dbReference type="ARBA" id="ARBA00022691"/>
    </source>
</evidence>
<keyword evidence="1 6" id="KW-0963">Cytoplasm</keyword>
<dbReference type="RefSeq" id="WP_039647503.1">
    <property type="nucleotide sequence ID" value="NZ_JXBL01000001.1"/>
</dbReference>
<dbReference type="InterPro" id="IPR029063">
    <property type="entry name" value="SAM-dependent_MTases_sf"/>
</dbReference>
<keyword evidence="3 6" id="KW-0489">Methyltransferase</keyword>
<dbReference type="EMBL" id="JXBL01000001">
    <property type="protein sequence ID" value="KIE43742.1"/>
    <property type="molecule type" value="Genomic_DNA"/>
</dbReference>
<dbReference type="FunFam" id="3.40.50.150:FF:000830">
    <property type="entry name" value="Ribosomal RNA small subunit methyltransferase G"/>
    <property type="match status" value="1"/>
</dbReference>
<comment type="similarity">
    <text evidence="6">Belongs to the methyltransferase superfamily. RNA methyltransferase RsmG family.</text>
</comment>
<evidence type="ECO:0000256" key="4">
    <source>
        <dbReference type="ARBA" id="ARBA00022679"/>
    </source>
</evidence>
<dbReference type="PIRSF" id="PIRSF003078">
    <property type="entry name" value="GidB"/>
    <property type="match status" value="1"/>
</dbReference>
<evidence type="ECO:0000313" key="7">
    <source>
        <dbReference type="EMBL" id="KIE43742.1"/>
    </source>
</evidence>
<evidence type="ECO:0000256" key="1">
    <source>
        <dbReference type="ARBA" id="ARBA00022490"/>
    </source>
</evidence>
<feature type="binding site" evidence="6">
    <location>
        <position position="83"/>
    </location>
    <ligand>
        <name>S-adenosyl-L-methionine</name>
        <dbReference type="ChEBI" id="CHEBI:59789"/>
    </ligand>
</feature>
<feature type="binding site" evidence="6">
    <location>
        <begin position="129"/>
        <end position="130"/>
    </location>
    <ligand>
        <name>S-adenosyl-L-methionine</name>
        <dbReference type="ChEBI" id="CHEBI:59789"/>
    </ligand>
</feature>
<dbReference type="InterPro" id="IPR003682">
    <property type="entry name" value="rRNA_ssu_MeTfrase_G"/>
</dbReference>
<dbReference type="Proteomes" id="UP000031433">
    <property type="component" value="Unassembled WGS sequence"/>
</dbReference>
<protein>
    <recommendedName>
        <fullName evidence="6">Ribosomal RNA small subunit methyltransferase G</fullName>
        <ecNumber evidence="6">2.1.1.-</ecNumber>
    </recommendedName>
    <alternativeName>
        <fullName evidence="6">16S rRNA 7-methylguanosine methyltransferase</fullName>
        <shortName evidence="6">16S rRNA m7G methyltransferase</shortName>
    </alternativeName>
</protein>
<dbReference type="NCBIfam" id="TIGR00138">
    <property type="entry name" value="rsmG_gidB"/>
    <property type="match status" value="1"/>
</dbReference>
<comment type="function">
    <text evidence="6">Specifically methylates the N7 position of a guanine in 16S rRNA.</text>
</comment>
<dbReference type="Pfam" id="PF02527">
    <property type="entry name" value="GidB"/>
    <property type="match status" value="1"/>
</dbReference>
<keyword evidence="8" id="KW-1185">Reference proteome</keyword>
<evidence type="ECO:0000313" key="8">
    <source>
        <dbReference type="Proteomes" id="UP000031433"/>
    </source>
</evidence>